<feature type="chain" id="PRO_5032449870" evidence="1">
    <location>
        <begin position="18"/>
        <end position="368"/>
    </location>
</feature>
<proteinExistence type="predicted"/>
<reference evidence="2 3" key="1">
    <citation type="submission" date="2020-11" db="EMBL/GenBank/DDBJ databases">
        <title>Description of Pontivivens ytuae sp. nov. isolated from deep sea sediment of Mariana Trench.</title>
        <authorList>
            <person name="Wang Z."/>
            <person name="Sun Q.-L."/>
            <person name="Xu X.-D."/>
            <person name="Tang Y.-Z."/>
            <person name="Zhang J."/>
        </authorList>
    </citation>
    <scope>NUCLEOTIDE SEQUENCE [LARGE SCALE GENOMIC DNA]</scope>
    <source>
        <strain evidence="2 3">MT2928</strain>
    </source>
</reference>
<dbReference type="Proteomes" id="UP000594800">
    <property type="component" value="Chromosome"/>
</dbReference>
<dbReference type="RefSeq" id="WP_196102233.1">
    <property type="nucleotide sequence ID" value="NZ_CP064942.1"/>
</dbReference>
<feature type="signal peptide" evidence="1">
    <location>
        <begin position="1"/>
        <end position="17"/>
    </location>
</feature>
<dbReference type="Gene3D" id="2.70.70.10">
    <property type="entry name" value="Glucose Permease (Domain IIA)"/>
    <property type="match status" value="1"/>
</dbReference>
<sequence>MRALLLVLTLLAAPAFAQAPADRAAAAAAQIAGAAEALEDLRDGADRLAQLGRIVQSYEAGLAAQREAARDLALRRDVLAAEMAREEERLSAVLGALHQVVRTPGPLLMIHPQGPEGAARAAQALGGVVPQLQAEADGLRALMIELDILATEQERAESVLRDGLEGVRRARIALSATLEGRGAPDAPGDADLLTRLRDDAGTLESFARLLARQARPTGDAADFDDARGRLTLPLPGEIVAPFGTRAPDGAIQQGVVVAAEGVTQVVAPWTATLRFTGPFLDYGRIAVLEPAPGWLLILGGLDEVQRSPGEVVLQGEPVGRITQTRARVAGFALEPDPESSPNPKRLLYVELRRGGVPVDPASWFEVGP</sequence>
<evidence type="ECO:0000313" key="3">
    <source>
        <dbReference type="Proteomes" id="UP000594800"/>
    </source>
</evidence>
<evidence type="ECO:0000313" key="2">
    <source>
        <dbReference type="EMBL" id="QPH53022.1"/>
    </source>
</evidence>
<dbReference type="InterPro" id="IPR011055">
    <property type="entry name" value="Dup_hybrid_motif"/>
</dbReference>
<dbReference type="EMBL" id="CP064942">
    <property type="protein sequence ID" value="QPH53022.1"/>
    <property type="molecule type" value="Genomic_DNA"/>
</dbReference>
<protein>
    <submittedName>
        <fullName evidence="2">Peptidoglycan DD-metalloendopeptidase family protein</fullName>
    </submittedName>
</protein>
<dbReference type="AlphaFoldDB" id="A0A7S9LPW0"/>
<dbReference type="SUPFAM" id="SSF51261">
    <property type="entry name" value="Duplicated hybrid motif"/>
    <property type="match status" value="1"/>
</dbReference>
<accession>A0A7S9LPW0</accession>
<gene>
    <name evidence="2" type="ORF">I0K15_14590</name>
</gene>
<organism evidence="2 3">
    <name type="scientific">Pontivivens ytuae</name>
    <dbReference type="NCBI Taxonomy" id="2789856"/>
    <lineage>
        <taxon>Bacteria</taxon>
        <taxon>Pseudomonadati</taxon>
        <taxon>Pseudomonadota</taxon>
        <taxon>Alphaproteobacteria</taxon>
        <taxon>Rhodobacterales</taxon>
        <taxon>Paracoccaceae</taxon>
        <taxon>Pontivivens</taxon>
    </lineage>
</organism>
<keyword evidence="3" id="KW-1185">Reference proteome</keyword>
<keyword evidence="1" id="KW-0732">Signal</keyword>
<evidence type="ECO:0000256" key="1">
    <source>
        <dbReference type="SAM" id="SignalP"/>
    </source>
</evidence>
<name>A0A7S9LPW0_9RHOB</name>
<dbReference type="KEGG" id="poz:I0K15_14590"/>